<dbReference type="GO" id="GO:0006357">
    <property type="term" value="P:regulation of transcription by RNA polymerase II"/>
    <property type="evidence" value="ECO:0007669"/>
    <property type="project" value="TreeGrafter"/>
</dbReference>
<sequence>MYNLCVDKTKEQVKLSTRFPTITCDAWCDEYQHRSYFCITIHFLDSNLKLHRYSLKTQPFDDAHTGEKIKDLISTVLSGYDINQNDVIIVSDKGSNMRKAGKLLNVVHVFCIAHGIHNLLMKDCFPKMQRVSEILNKVQAIINKLRYRQHELEAEYFKSDEKEFFFGDKAFYYII</sequence>
<evidence type="ECO:0000313" key="2">
    <source>
        <dbReference type="Proteomes" id="UP000663862"/>
    </source>
</evidence>
<dbReference type="AlphaFoldDB" id="A0A821GIS0"/>
<reference evidence="1" key="1">
    <citation type="submission" date="2021-02" db="EMBL/GenBank/DDBJ databases">
        <authorList>
            <person name="Nowell W R."/>
        </authorList>
    </citation>
    <scope>NUCLEOTIDE SEQUENCE</scope>
</reference>
<accession>A0A821GIS0</accession>
<dbReference type="InterPro" id="IPR052717">
    <property type="entry name" value="Vacuolar_transposase_reg"/>
</dbReference>
<organism evidence="1 2">
    <name type="scientific">Rotaria socialis</name>
    <dbReference type="NCBI Taxonomy" id="392032"/>
    <lineage>
        <taxon>Eukaryota</taxon>
        <taxon>Metazoa</taxon>
        <taxon>Spiralia</taxon>
        <taxon>Gnathifera</taxon>
        <taxon>Rotifera</taxon>
        <taxon>Eurotatoria</taxon>
        <taxon>Bdelloidea</taxon>
        <taxon>Philodinida</taxon>
        <taxon>Philodinidae</taxon>
        <taxon>Rotaria</taxon>
    </lineage>
</organism>
<feature type="non-terminal residue" evidence="1">
    <location>
        <position position="1"/>
    </location>
</feature>
<dbReference type="Proteomes" id="UP000663862">
    <property type="component" value="Unassembled WGS sequence"/>
</dbReference>
<dbReference type="GO" id="GO:0005634">
    <property type="term" value="C:nucleus"/>
    <property type="evidence" value="ECO:0007669"/>
    <property type="project" value="TreeGrafter"/>
</dbReference>
<proteinExistence type="predicted"/>
<dbReference type="InterPro" id="IPR012337">
    <property type="entry name" value="RNaseH-like_sf"/>
</dbReference>
<dbReference type="EMBL" id="CAJOBQ010006009">
    <property type="protein sequence ID" value="CAF4665587.1"/>
    <property type="molecule type" value="Genomic_DNA"/>
</dbReference>
<gene>
    <name evidence="1" type="ORF">TSG867_LOCUS31583</name>
</gene>
<comment type="caution">
    <text evidence="1">The sequence shown here is derived from an EMBL/GenBank/DDBJ whole genome shotgun (WGS) entry which is preliminary data.</text>
</comment>
<dbReference type="SUPFAM" id="SSF53098">
    <property type="entry name" value="Ribonuclease H-like"/>
    <property type="match status" value="1"/>
</dbReference>
<dbReference type="PANTHER" id="PTHR46169">
    <property type="entry name" value="DNA REPLICATION-RELATED ELEMENT FACTOR, ISOFORM A"/>
    <property type="match status" value="1"/>
</dbReference>
<protein>
    <recommendedName>
        <fullName evidence="3">DUF659 domain-containing protein</fullName>
    </recommendedName>
</protein>
<name>A0A821GIS0_9BILA</name>
<evidence type="ECO:0000313" key="1">
    <source>
        <dbReference type="EMBL" id="CAF4665587.1"/>
    </source>
</evidence>
<dbReference type="PANTHER" id="PTHR46169:SF29">
    <property type="entry name" value="DNA REPLICATION-RELATED ELEMENT FACTOR, ISOFORM A"/>
    <property type="match status" value="1"/>
</dbReference>
<evidence type="ECO:0008006" key="3">
    <source>
        <dbReference type="Google" id="ProtNLM"/>
    </source>
</evidence>